<dbReference type="GO" id="GO:0005886">
    <property type="term" value="C:plasma membrane"/>
    <property type="evidence" value="ECO:0007669"/>
    <property type="project" value="UniProtKB-SubCell"/>
</dbReference>
<keyword evidence="3 6" id="KW-0812">Transmembrane</keyword>
<evidence type="ECO:0000313" key="10">
    <source>
        <dbReference type="Proteomes" id="UP000199657"/>
    </source>
</evidence>
<comment type="subcellular location">
    <subcellularLocation>
        <location evidence="1">Cell membrane</location>
        <topology evidence="1">Multi-pass membrane protein</topology>
    </subcellularLocation>
</comment>
<feature type="transmembrane region" description="Helical" evidence="6">
    <location>
        <begin position="479"/>
        <end position="504"/>
    </location>
</feature>
<feature type="transmembrane region" description="Helical" evidence="6">
    <location>
        <begin position="305"/>
        <end position="333"/>
    </location>
</feature>
<dbReference type="OrthoDB" id="343744at2"/>
<dbReference type="PANTHER" id="PTHR30287:SF2">
    <property type="entry name" value="BLL1001 PROTEIN"/>
    <property type="match status" value="1"/>
</dbReference>
<keyword evidence="10" id="KW-1185">Reference proteome</keyword>
<reference evidence="9 10" key="1">
    <citation type="submission" date="2016-10" db="EMBL/GenBank/DDBJ databases">
        <authorList>
            <person name="de Groot N.N."/>
        </authorList>
    </citation>
    <scope>NUCLEOTIDE SEQUENCE [LARGE SCALE GENOMIC DNA]</scope>
    <source>
        <strain evidence="9 10">CGMCC 1.6291</strain>
    </source>
</reference>
<dbReference type="InterPro" id="IPR038766">
    <property type="entry name" value="Membrane_comp_ABC_pdt"/>
</dbReference>
<proteinExistence type="predicted"/>
<feature type="transmembrane region" description="Helical" evidence="6">
    <location>
        <begin position="767"/>
        <end position="789"/>
    </location>
</feature>
<dbReference type="RefSeq" id="WP_091645592.1">
    <property type="nucleotide sequence ID" value="NZ_FOEG01000009.1"/>
</dbReference>
<keyword evidence="4 6" id="KW-1133">Transmembrane helix</keyword>
<feature type="domain" description="MacB-like periplasmic core" evidence="8">
    <location>
        <begin position="26"/>
        <end position="210"/>
    </location>
</feature>
<protein>
    <submittedName>
        <fullName evidence="9">Putative ABC transport system permease protein</fullName>
    </submittedName>
</protein>
<feature type="transmembrane region" description="Helical" evidence="6">
    <location>
        <begin position="809"/>
        <end position="830"/>
    </location>
</feature>
<dbReference type="Proteomes" id="UP000199657">
    <property type="component" value="Unassembled WGS sequence"/>
</dbReference>
<gene>
    <name evidence="9" type="ORF">SAMN04488052_109103</name>
</gene>
<dbReference type="EMBL" id="FOEG01000009">
    <property type="protein sequence ID" value="SEP09814.1"/>
    <property type="molecule type" value="Genomic_DNA"/>
</dbReference>
<keyword evidence="2" id="KW-1003">Cell membrane</keyword>
<feature type="domain" description="ABC3 transporter permease C-terminal" evidence="7">
    <location>
        <begin position="721"/>
        <end position="837"/>
    </location>
</feature>
<name>A0A1H8V3L1_9GAMM</name>
<dbReference type="Pfam" id="PF12704">
    <property type="entry name" value="MacB_PCD"/>
    <property type="match status" value="2"/>
</dbReference>
<dbReference type="AlphaFoldDB" id="A0A1H8V3L1"/>
<keyword evidence="5 6" id="KW-0472">Membrane</keyword>
<evidence type="ECO:0000256" key="1">
    <source>
        <dbReference type="ARBA" id="ARBA00004651"/>
    </source>
</evidence>
<evidence type="ECO:0000256" key="6">
    <source>
        <dbReference type="SAM" id="Phobius"/>
    </source>
</evidence>
<evidence type="ECO:0000256" key="2">
    <source>
        <dbReference type="ARBA" id="ARBA00022475"/>
    </source>
</evidence>
<feature type="transmembrane region" description="Helical" evidence="6">
    <location>
        <begin position="435"/>
        <end position="458"/>
    </location>
</feature>
<feature type="domain" description="MacB-like periplasmic core" evidence="8">
    <location>
        <begin position="483"/>
        <end position="682"/>
    </location>
</feature>
<feature type="transmembrane region" description="Helical" evidence="6">
    <location>
        <begin position="402"/>
        <end position="423"/>
    </location>
</feature>
<feature type="transmembrane region" description="Helical" evidence="6">
    <location>
        <begin position="261"/>
        <end position="284"/>
    </location>
</feature>
<evidence type="ECO:0000259" key="7">
    <source>
        <dbReference type="Pfam" id="PF02687"/>
    </source>
</evidence>
<feature type="domain" description="ABC3 transporter permease C-terminal" evidence="7">
    <location>
        <begin position="262"/>
        <end position="386"/>
    </location>
</feature>
<evidence type="ECO:0000259" key="8">
    <source>
        <dbReference type="Pfam" id="PF12704"/>
    </source>
</evidence>
<dbReference type="Pfam" id="PF02687">
    <property type="entry name" value="FtsX"/>
    <property type="match status" value="2"/>
</dbReference>
<evidence type="ECO:0000256" key="3">
    <source>
        <dbReference type="ARBA" id="ARBA00022692"/>
    </source>
</evidence>
<dbReference type="InterPro" id="IPR003838">
    <property type="entry name" value="ABC3_permease_C"/>
</dbReference>
<feature type="transmembrane region" description="Helical" evidence="6">
    <location>
        <begin position="717"/>
        <end position="739"/>
    </location>
</feature>
<evidence type="ECO:0000256" key="5">
    <source>
        <dbReference type="ARBA" id="ARBA00023136"/>
    </source>
</evidence>
<evidence type="ECO:0000313" key="9">
    <source>
        <dbReference type="EMBL" id="SEP09814.1"/>
    </source>
</evidence>
<accession>A0A1H8V3L1</accession>
<dbReference type="PANTHER" id="PTHR30287">
    <property type="entry name" value="MEMBRANE COMPONENT OF PREDICTED ABC SUPERFAMILY METABOLITE UPTAKE TRANSPORTER"/>
    <property type="match status" value="1"/>
</dbReference>
<dbReference type="STRING" id="406100.SAMN04488052_109103"/>
<dbReference type="InterPro" id="IPR025857">
    <property type="entry name" value="MacB_PCD"/>
</dbReference>
<sequence length="844" mass="89901">MALLSPRSLLLRASLRYLWRHPWQLGLALLGVAVGVAVVVAVDLANQSASRAFTLSTEALTGEATHQVVAGPEGIPEDWYVALRRDHGLRPAAPVVEGFVRLPERDDRSLRVLGVDVFAEGGMRPAIGGITGRVPVGELLAYPDGAVMLASDLARLELEPGEPLTVRHRGRDHTLRILDGMTPQRELDATGLRDVVIMDIAAAQELLGREGRLDRVDFVLDERRLAVLSELLPDGARLVEADQRAASLAQMTDAFQLNLQAFSLLALVVGAFLIYNTMTFSVVQRRQLLGMLRATGTTRGEVFRVILLEAAIIGVVGTAAGLLLGLALATVLVDLVTRTIDDLYFALAIRELSVDPASLLRGALLGVGMTVVAALAPAREATAIPPRAALSRSFLEHRRRRWLPLLSTVGLVLGALGVVLLAATGEQLAPAFAGLFALIVGMALLVPPLLFLSVRLLAPVLGASAGYLGRMTARGVGASLSRTGVAAAALTVAVSAVIGVGVMVDSFRTTFADWLDATLHADVYVSVPGGGAMEPDQRERLEGVDGVDFVTRSRFVRVGAGDHDARLRVFDIPPPAEDGFRFRAGDPGRAWQAYRDDGAVFVTEPYAWHHGVAVGDTITLGTSRGERAFPVAAVLYDYGTSEGAVIMGRETYDGHWDDPAVDSLGVYASDGVSTEALRERLQGAAAEGEQLLQFQSNREIRALSLEIFDQTFTITQVLRMLAILVAVTGVLSALLALSLERAREYAVLRAVGVTPRELGGLVTAQNALVGVLSGLFAIPLGLGLAAALILVINQRSFGWSMDLAVDPWILLQALGLALVAALVAGLYPAWRMARTTPALAMKED</sequence>
<evidence type="ECO:0000256" key="4">
    <source>
        <dbReference type="ARBA" id="ARBA00022989"/>
    </source>
</evidence>
<organism evidence="9 10">
    <name type="scientific">Aquisalimonas asiatica</name>
    <dbReference type="NCBI Taxonomy" id="406100"/>
    <lineage>
        <taxon>Bacteria</taxon>
        <taxon>Pseudomonadati</taxon>
        <taxon>Pseudomonadota</taxon>
        <taxon>Gammaproteobacteria</taxon>
        <taxon>Chromatiales</taxon>
        <taxon>Ectothiorhodospiraceae</taxon>
        <taxon>Aquisalimonas</taxon>
    </lineage>
</organism>